<evidence type="ECO:0000256" key="1">
    <source>
        <dbReference type="SAM" id="MobiDB-lite"/>
    </source>
</evidence>
<proteinExistence type="predicted"/>
<dbReference type="RefSeq" id="WP_013872560.1">
    <property type="nucleotide sequence ID" value="NZ_JWIO01000008.1"/>
</dbReference>
<dbReference type="Proteomes" id="UP000035425">
    <property type="component" value="Unassembled WGS sequence"/>
</dbReference>
<organism evidence="2 3">
    <name type="scientific">Protofrankia coriariae</name>
    <dbReference type="NCBI Taxonomy" id="1562887"/>
    <lineage>
        <taxon>Bacteria</taxon>
        <taxon>Bacillati</taxon>
        <taxon>Actinomycetota</taxon>
        <taxon>Actinomycetes</taxon>
        <taxon>Frankiales</taxon>
        <taxon>Frankiaceae</taxon>
        <taxon>Protofrankia</taxon>
    </lineage>
</organism>
<keyword evidence="3" id="KW-1185">Reference proteome</keyword>
<dbReference type="EMBL" id="JWIO01000008">
    <property type="protein sequence ID" value="KLL12051.1"/>
    <property type="molecule type" value="Genomic_DNA"/>
</dbReference>
<name>A0ABR5F5N8_9ACTN</name>
<feature type="region of interest" description="Disordered" evidence="1">
    <location>
        <begin position="1"/>
        <end position="23"/>
    </location>
</feature>
<sequence length="63" mass="6628">MLRAPPAAGIFEEPVFGDPEGRQQRDHAFHARAAVASGHAARVTATIRPTAAGWLSPGPEGRL</sequence>
<protein>
    <submittedName>
        <fullName evidence="2">Uncharacterized protein</fullName>
    </submittedName>
</protein>
<comment type="caution">
    <text evidence="2">The sequence shown here is derived from an EMBL/GenBank/DDBJ whole genome shotgun (WGS) entry which is preliminary data.</text>
</comment>
<evidence type="ECO:0000313" key="2">
    <source>
        <dbReference type="EMBL" id="KLL12051.1"/>
    </source>
</evidence>
<reference evidence="2 3" key="1">
    <citation type="submission" date="2014-12" db="EMBL/GenBank/DDBJ databases">
        <title>Frankia sp. BMG5.1 draft genome.</title>
        <authorList>
            <person name="Gtari M."/>
            <person name="Ghodhbane-Gtari F."/>
            <person name="Nouioui I."/>
            <person name="Ktari A."/>
            <person name="Hezbri K."/>
            <person name="Mimouni W."/>
            <person name="Sbissi I."/>
            <person name="Ayari A."/>
            <person name="Yamanaka T."/>
            <person name="Normand P."/>
            <person name="Tisa L.S."/>
            <person name="Boudabous A."/>
        </authorList>
    </citation>
    <scope>NUCLEOTIDE SEQUENCE [LARGE SCALE GENOMIC DNA]</scope>
    <source>
        <strain evidence="2 3">BMG5.1</strain>
    </source>
</reference>
<gene>
    <name evidence="2" type="ORF">FrCorBMG51_07255</name>
</gene>
<accession>A0ABR5F5N8</accession>
<evidence type="ECO:0000313" key="3">
    <source>
        <dbReference type="Proteomes" id="UP000035425"/>
    </source>
</evidence>